<accession>A0A929MSM9</accession>
<dbReference type="RefSeq" id="WP_315026760.1">
    <property type="nucleotide sequence ID" value="NZ_CAUPYR010000009.1"/>
</dbReference>
<comment type="caution">
    <text evidence="1">The sequence shown here is derived from an EMBL/GenBank/DDBJ whole genome shotgun (WGS) entry which is preliminary data.</text>
</comment>
<reference evidence="1" key="1">
    <citation type="submission" date="2020-04" db="EMBL/GenBank/DDBJ databases">
        <title>Deep metagenomics examines the oral microbiome during advanced dental caries in children, revealing novel taxa and co-occurrences with host molecules.</title>
        <authorList>
            <person name="Baker J.L."/>
            <person name="Morton J.T."/>
            <person name="Dinis M."/>
            <person name="Alvarez R."/>
            <person name="Tran N.C."/>
            <person name="Knight R."/>
            <person name="Edlund A."/>
        </authorList>
    </citation>
    <scope>NUCLEOTIDE SEQUENCE</scope>
    <source>
        <strain evidence="1">JCVI_23_bin.16</strain>
    </source>
</reference>
<organism evidence="1 2">
    <name type="scientific">Abiotrophia defectiva</name>
    <name type="common">Streptococcus defectivus</name>
    <dbReference type="NCBI Taxonomy" id="46125"/>
    <lineage>
        <taxon>Bacteria</taxon>
        <taxon>Bacillati</taxon>
        <taxon>Bacillota</taxon>
        <taxon>Bacilli</taxon>
        <taxon>Lactobacillales</taxon>
        <taxon>Aerococcaceae</taxon>
        <taxon>Abiotrophia</taxon>
    </lineage>
</organism>
<gene>
    <name evidence="1" type="ORF">HXK00_02580</name>
</gene>
<evidence type="ECO:0000313" key="2">
    <source>
        <dbReference type="Proteomes" id="UP000757900"/>
    </source>
</evidence>
<proteinExistence type="predicted"/>
<dbReference type="EMBL" id="JABZFV010000031">
    <property type="protein sequence ID" value="MBF0934514.1"/>
    <property type="molecule type" value="Genomic_DNA"/>
</dbReference>
<name>A0A929MSM9_ABIDE</name>
<evidence type="ECO:0000313" key="1">
    <source>
        <dbReference type="EMBL" id="MBF0934514.1"/>
    </source>
</evidence>
<protein>
    <submittedName>
        <fullName evidence="1">Uncharacterized protein</fullName>
    </submittedName>
</protein>
<sequence length="116" mass="13169">MSKKPSKRKQKAHKEQAQDDLVQVDAFMIPAPFAAMYQVLREAVAEDLLALLSQEFARVARVSDNEEEGEAVVAYDAADVEQLRIYLNPSNISQAQKARDKHQLDKFVDHLRQTES</sequence>
<dbReference type="Proteomes" id="UP000757900">
    <property type="component" value="Unassembled WGS sequence"/>
</dbReference>
<dbReference type="AlphaFoldDB" id="A0A929MSM9"/>